<sequence>MSHCPSLVKTMIKLTKFNGDSFSFNAIYIEQIQSNPDTTITTTSGRTFLVKESEEEINNKIIHFYRKVGLFKVVDKAGEDTI</sequence>
<protein>
    <submittedName>
        <fullName evidence="1">Flagellar protein FlbD</fullName>
    </submittedName>
</protein>
<dbReference type="PANTHER" id="PTHR39185:SF1">
    <property type="entry name" value="SWARMING MOTILITY PROTEIN SWRD"/>
    <property type="match status" value="1"/>
</dbReference>
<gene>
    <name evidence="1" type="ORF">SAMN04487936_11046</name>
</gene>
<keyword evidence="1" id="KW-0282">Flagellum</keyword>
<keyword evidence="1" id="KW-0969">Cilium</keyword>
<accession>A0A1I3Y4S9</accession>
<keyword evidence="1" id="KW-0966">Cell projection</keyword>
<reference evidence="2" key="1">
    <citation type="submission" date="2016-10" db="EMBL/GenBank/DDBJ databases">
        <authorList>
            <person name="Varghese N."/>
            <person name="Submissions S."/>
        </authorList>
    </citation>
    <scope>NUCLEOTIDE SEQUENCE [LARGE SCALE GENOMIC DNA]</scope>
    <source>
        <strain evidence="2">CGMCC 1.3704</strain>
    </source>
</reference>
<dbReference type="Proteomes" id="UP000183557">
    <property type="component" value="Unassembled WGS sequence"/>
</dbReference>
<dbReference type="Pfam" id="PF06289">
    <property type="entry name" value="FlbD"/>
    <property type="match status" value="1"/>
</dbReference>
<evidence type="ECO:0000313" key="2">
    <source>
        <dbReference type="Proteomes" id="UP000183557"/>
    </source>
</evidence>
<evidence type="ECO:0000313" key="1">
    <source>
        <dbReference type="EMBL" id="SFK26957.1"/>
    </source>
</evidence>
<keyword evidence="2" id="KW-1185">Reference proteome</keyword>
<name>A0A1I3Y4S9_HALDA</name>
<dbReference type="PANTHER" id="PTHR39185">
    <property type="entry name" value="SWARMING MOTILITY PROTEIN SWRD"/>
    <property type="match status" value="1"/>
</dbReference>
<dbReference type="InterPro" id="IPR009384">
    <property type="entry name" value="SwrD-like"/>
</dbReference>
<organism evidence="1 2">
    <name type="scientific">Halobacillus dabanensis</name>
    <dbReference type="NCBI Taxonomy" id="240302"/>
    <lineage>
        <taxon>Bacteria</taxon>
        <taxon>Bacillati</taxon>
        <taxon>Bacillota</taxon>
        <taxon>Bacilli</taxon>
        <taxon>Bacillales</taxon>
        <taxon>Bacillaceae</taxon>
        <taxon>Halobacillus</taxon>
    </lineage>
</organism>
<proteinExistence type="predicted"/>
<dbReference type="EMBL" id="FOSB01000010">
    <property type="protein sequence ID" value="SFK26957.1"/>
    <property type="molecule type" value="Genomic_DNA"/>
</dbReference>
<dbReference type="AlphaFoldDB" id="A0A1I3Y4S9"/>